<dbReference type="InterPro" id="IPR000566">
    <property type="entry name" value="Lipocln_cytosolic_FA-bd_dom"/>
</dbReference>
<dbReference type="InterPro" id="IPR012674">
    <property type="entry name" value="Calycin"/>
</dbReference>
<evidence type="ECO:0000256" key="1">
    <source>
        <dbReference type="ARBA" id="ARBA00004613"/>
    </source>
</evidence>
<dbReference type="InterPro" id="IPR022272">
    <property type="entry name" value="Lipocalin_CS"/>
</dbReference>
<dbReference type="Proteomes" id="UP000246464">
    <property type="component" value="Chromosome 16"/>
</dbReference>
<proteinExistence type="inferred from homology"/>
<feature type="region of interest" description="Disordered" evidence="8">
    <location>
        <begin position="196"/>
        <end position="225"/>
    </location>
</feature>
<dbReference type="PANTHER" id="PTHR46676">
    <property type="entry name" value="PROTEIN AMBP"/>
    <property type="match status" value="1"/>
</dbReference>
<evidence type="ECO:0000313" key="11">
    <source>
        <dbReference type="Proteomes" id="UP000246464"/>
    </source>
</evidence>
<evidence type="ECO:0000259" key="9">
    <source>
        <dbReference type="Pfam" id="PF00061"/>
    </source>
</evidence>
<evidence type="ECO:0000256" key="8">
    <source>
        <dbReference type="SAM" id="MobiDB-lite"/>
    </source>
</evidence>
<dbReference type="STRING" id="52904.ENSSMAP00000032357"/>
<dbReference type="GO" id="GO:0004867">
    <property type="term" value="F:serine-type endopeptidase inhibitor activity"/>
    <property type="evidence" value="ECO:0007669"/>
    <property type="project" value="UniProtKB-KW"/>
</dbReference>
<dbReference type="PRINTS" id="PR01215">
    <property type="entry name" value="A1MCGLOBULIN"/>
</dbReference>
<dbReference type="Pfam" id="PF00061">
    <property type="entry name" value="Lipocalin"/>
    <property type="match status" value="1"/>
</dbReference>
<keyword evidence="11" id="KW-1185">Reference proteome</keyword>
<dbReference type="PROSITE" id="PS00213">
    <property type="entry name" value="LIPOCALIN"/>
    <property type="match status" value="1"/>
</dbReference>
<name>A0A2U9CJT9_SCOMX</name>
<evidence type="ECO:0000256" key="7">
    <source>
        <dbReference type="RuleBase" id="RU003695"/>
    </source>
</evidence>
<evidence type="ECO:0000256" key="5">
    <source>
        <dbReference type="ARBA" id="ARBA00022900"/>
    </source>
</evidence>
<keyword evidence="4" id="KW-0732">Signal</keyword>
<evidence type="ECO:0000313" key="10">
    <source>
        <dbReference type="EMBL" id="AWP15122.1"/>
    </source>
</evidence>
<dbReference type="GO" id="GO:0005576">
    <property type="term" value="C:extracellular region"/>
    <property type="evidence" value="ECO:0007669"/>
    <property type="project" value="UniProtKB-SubCell"/>
</dbReference>
<sequence>MSSCSSSQVDRQRVHRMQEAVSLVSLLVLGSAGTIQGSVHVVPHAPTHSQEDFDLSRFMGQWFEAAVVSTCPHYMQRKRGNPVIVAVQLQHVASESNFTMTATTIRNGSCKQTSTVYGLTNTPGRFFHHVARLGADVDSQVVRTNYDEYAMMLLLSTEKPSGNKTTIVKLYSRTKDVSPAALDDFQTLVRRHGMSEDTIITNQNKGDCAAGEPLTEPTSQPRPPA</sequence>
<evidence type="ECO:0000256" key="3">
    <source>
        <dbReference type="ARBA" id="ARBA00022690"/>
    </source>
</evidence>
<dbReference type="PRINTS" id="PR00179">
    <property type="entry name" value="LIPOCALIN"/>
</dbReference>
<comment type="similarity">
    <text evidence="7">Belongs to the calycin superfamily. Lipocalin family.</text>
</comment>
<dbReference type="SUPFAM" id="SSF50814">
    <property type="entry name" value="Lipocalins"/>
    <property type="match status" value="1"/>
</dbReference>
<keyword evidence="2" id="KW-0964">Secreted</keyword>
<dbReference type="PANTHER" id="PTHR46676:SF1">
    <property type="entry name" value="PROTEIN AMBP"/>
    <property type="match status" value="1"/>
</dbReference>
<keyword evidence="3" id="KW-0646">Protease inhibitor</keyword>
<organism evidence="10 11">
    <name type="scientific">Scophthalmus maximus</name>
    <name type="common">Turbot</name>
    <name type="synonym">Psetta maxima</name>
    <dbReference type="NCBI Taxonomy" id="52904"/>
    <lineage>
        <taxon>Eukaryota</taxon>
        <taxon>Metazoa</taxon>
        <taxon>Chordata</taxon>
        <taxon>Craniata</taxon>
        <taxon>Vertebrata</taxon>
        <taxon>Euteleostomi</taxon>
        <taxon>Actinopterygii</taxon>
        <taxon>Neopterygii</taxon>
        <taxon>Teleostei</taxon>
        <taxon>Neoteleostei</taxon>
        <taxon>Acanthomorphata</taxon>
        <taxon>Carangaria</taxon>
        <taxon>Pleuronectiformes</taxon>
        <taxon>Pleuronectoidei</taxon>
        <taxon>Scophthalmidae</taxon>
        <taxon>Scophthalmus</taxon>
    </lineage>
</organism>
<dbReference type="InterPro" id="IPR002968">
    <property type="entry name" value="A1-microglobln"/>
</dbReference>
<keyword evidence="5" id="KW-0722">Serine protease inhibitor</keyword>
<comment type="subcellular location">
    <subcellularLocation>
        <location evidence="1">Secreted</location>
    </subcellularLocation>
</comment>
<keyword evidence="6" id="KW-1015">Disulfide bond</keyword>
<dbReference type="Gene3D" id="2.40.128.20">
    <property type="match status" value="1"/>
</dbReference>
<gene>
    <name evidence="10" type="ORF">SMAX5B_003682</name>
</gene>
<evidence type="ECO:0000256" key="6">
    <source>
        <dbReference type="ARBA" id="ARBA00023157"/>
    </source>
</evidence>
<dbReference type="AlphaFoldDB" id="A0A2U9CJT9"/>
<evidence type="ECO:0000256" key="2">
    <source>
        <dbReference type="ARBA" id="ARBA00022525"/>
    </source>
</evidence>
<reference evidence="10 11" key="1">
    <citation type="submission" date="2017-12" db="EMBL/GenBank/DDBJ databases">
        <title>Integrating genomic resources of turbot (Scophthalmus maximus) in depth evaluation of genetic and physical mapping variation across individuals.</title>
        <authorList>
            <person name="Martinez P."/>
        </authorList>
    </citation>
    <scope>NUCLEOTIDE SEQUENCE [LARGE SCALE GENOMIC DNA]</scope>
</reference>
<dbReference type="EMBL" id="CP026258">
    <property type="protein sequence ID" value="AWP15122.1"/>
    <property type="molecule type" value="Genomic_DNA"/>
</dbReference>
<evidence type="ECO:0000256" key="4">
    <source>
        <dbReference type="ARBA" id="ARBA00022729"/>
    </source>
</evidence>
<accession>A0A2U9CJT9</accession>
<dbReference type="InterPro" id="IPR029856">
    <property type="entry name" value="AMBP"/>
</dbReference>
<feature type="domain" description="Lipocalin/cytosolic fatty-acid binding" evidence="9">
    <location>
        <begin position="60"/>
        <end position="204"/>
    </location>
</feature>
<protein>
    <recommendedName>
        <fullName evidence="9">Lipocalin/cytosolic fatty-acid binding domain-containing protein</fullName>
    </recommendedName>
</protein>